<dbReference type="PANTHER" id="PTHR30606:SF10">
    <property type="entry name" value="PHOSPHATIDYLINOSITOL MANNOSIDE ACYLTRANSFERASE"/>
    <property type="match status" value="1"/>
</dbReference>
<evidence type="ECO:0000256" key="6">
    <source>
        <dbReference type="ARBA" id="ARBA00023315"/>
    </source>
</evidence>
<keyword evidence="3" id="KW-0997">Cell inner membrane</keyword>
<protein>
    <submittedName>
        <fullName evidence="7">KDO2-lipid IV(A) lauroyltransferase</fullName>
    </submittedName>
</protein>
<keyword evidence="4 7" id="KW-0808">Transferase</keyword>
<dbReference type="GO" id="GO:0005886">
    <property type="term" value="C:plasma membrane"/>
    <property type="evidence" value="ECO:0007669"/>
    <property type="project" value="UniProtKB-SubCell"/>
</dbReference>
<dbReference type="EMBL" id="FNPH01000010">
    <property type="protein sequence ID" value="SDZ33260.1"/>
    <property type="molecule type" value="Genomic_DNA"/>
</dbReference>
<dbReference type="PANTHER" id="PTHR30606">
    <property type="entry name" value="LIPID A BIOSYNTHESIS LAUROYL ACYLTRANSFERASE"/>
    <property type="match status" value="1"/>
</dbReference>
<dbReference type="GO" id="GO:0016746">
    <property type="term" value="F:acyltransferase activity"/>
    <property type="evidence" value="ECO:0007669"/>
    <property type="project" value="UniProtKB-KW"/>
</dbReference>
<evidence type="ECO:0000313" key="7">
    <source>
        <dbReference type="EMBL" id="SDZ33260.1"/>
    </source>
</evidence>
<dbReference type="OrthoDB" id="9803456at2"/>
<dbReference type="RefSeq" id="WP_091560758.1">
    <property type="nucleotide sequence ID" value="NZ_FNPH01000010.1"/>
</dbReference>
<keyword evidence="8" id="KW-1185">Reference proteome</keyword>
<evidence type="ECO:0000256" key="2">
    <source>
        <dbReference type="ARBA" id="ARBA00022475"/>
    </source>
</evidence>
<dbReference type="AlphaFoldDB" id="A0A1H3S6B1"/>
<comment type="subcellular location">
    <subcellularLocation>
        <location evidence="1">Cell inner membrane</location>
    </subcellularLocation>
</comment>
<name>A0A1H3S6B1_9ACTN</name>
<dbReference type="STRING" id="405436.SAMN05444365_110101"/>
<evidence type="ECO:0000256" key="3">
    <source>
        <dbReference type="ARBA" id="ARBA00022519"/>
    </source>
</evidence>
<keyword evidence="2" id="KW-1003">Cell membrane</keyword>
<reference evidence="8" key="1">
    <citation type="submission" date="2016-10" db="EMBL/GenBank/DDBJ databases">
        <authorList>
            <person name="Varghese N."/>
            <person name="Submissions S."/>
        </authorList>
    </citation>
    <scope>NUCLEOTIDE SEQUENCE [LARGE SCALE GENOMIC DNA]</scope>
    <source>
        <strain evidence="8">DSM 45245</strain>
    </source>
</reference>
<evidence type="ECO:0000256" key="1">
    <source>
        <dbReference type="ARBA" id="ARBA00004533"/>
    </source>
</evidence>
<evidence type="ECO:0000256" key="5">
    <source>
        <dbReference type="ARBA" id="ARBA00023136"/>
    </source>
</evidence>
<evidence type="ECO:0000313" key="8">
    <source>
        <dbReference type="Proteomes" id="UP000242415"/>
    </source>
</evidence>
<keyword evidence="6" id="KW-0012">Acyltransferase</keyword>
<gene>
    <name evidence="7" type="ORF">SAMN05444365_110101</name>
</gene>
<dbReference type="CDD" id="cd07984">
    <property type="entry name" value="LPLAT_LABLAT-like"/>
    <property type="match status" value="1"/>
</dbReference>
<dbReference type="Pfam" id="PF03279">
    <property type="entry name" value="Lip_A_acyltrans"/>
    <property type="match status" value="1"/>
</dbReference>
<dbReference type="InterPro" id="IPR004960">
    <property type="entry name" value="LipA_acyltrans"/>
</dbReference>
<accession>A0A1H3S6B1</accession>
<dbReference type="GO" id="GO:0009247">
    <property type="term" value="P:glycolipid biosynthetic process"/>
    <property type="evidence" value="ECO:0007669"/>
    <property type="project" value="UniProtKB-ARBA"/>
</dbReference>
<dbReference type="Proteomes" id="UP000242415">
    <property type="component" value="Unassembled WGS sequence"/>
</dbReference>
<keyword evidence="5" id="KW-0472">Membrane</keyword>
<sequence length="312" mass="33579">MNLVELGYAAAWRLVRTLPAPVAAAAFRVGADRAHRSGGRGAQRLAANLRRVVGPQVPDAELDALVRAGLRSYARYWMEAFRLPSLSGEQILRGFRLDGAELLAADVAAGRGAIIALPHAGNWDAAGAWVVANGWPLTTVAERLRPEGVYRRFLAFRERLGMEIIPTEGADRAPIDLLADRAAEGHVVPLLADRDLSARGVEVTFFGGRTRMPAGPALLALRTGAPLYVASMWYEADAACGRLHGPLPVPGPERGPLDQRVRALTQQIADGLAAGIARHPEDWHMLQRMWLDDPRQSAQTAPAAPEPTAESA</sequence>
<evidence type="ECO:0000256" key="4">
    <source>
        <dbReference type="ARBA" id="ARBA00022679"/>
    </source>
</evidence>
<organism evidence="7 8">
    <name type="scientific">Micromonospora pattaloongensis</name>
    <dbReference type="NCBI Taxonomy" id="405436"/>
    <lineage>
        <taxon>Bacteria</taxon>
        <taxon>Bacillati</taxon>
        <taxon>Actinomycetota</taxon>
        <taxon>Actinomycetes</taxon>
        <taxon>Micromonosporales</taxon>
        <taxon>Micromonosporaceae</taxon>
        <taxon>Micromonospora</taxon>
    </lineage>
</organism>
<dbReference type="NCBIfam" id="NF005919">
    <property type="entry name" value="PRK07920.1"/>
    <property type="match status" value="1"/>
</dbReference>
<proteinExistence type="predicted"/>